<reference evidence="1" key="1">
    <citation type="submission" date="2022-02" db="EMBL/GenBank/DDBJ databases">
        <authorList>
            <person name="King R."/>
        </authorList>
    </citation>
    <scope>NUCLEOTIDE SEQUENCE</scope>
</reference>
<protein>
    <submittedName>
        <fullName evidence="1">Uncharacterized protein</fullName>
    </submittedName>
</protein>
<evidence type="ECO:0000313" key="2">
    <source>
        <dbReference type="Proteomes" id="UP001153321"/>
    </source>
</evidence>
<dbReference type="Proteomes" id="UP001153321">
    <property type="component" value="Chromosome Z"/>
</dbReference>
<evidence type="ECO:0000313" key="1">
    <source>
        <dbReference type="EMBL" id="CAH1647681.1"/>
    </source>
</evidence>
<dbReference type="EMBL" id="LR824562">
    <property type="protein sequence ID" value="CAH1647681.1"/>
    <property type="molecule type" value="Genomic_DNA"/>
</dbReference>
<name>A0A9P0N9V3_SPOLI</name>
<keyword evidence="2" id="KW-1185">Reference proteome</keyword>
<sequence>MWTHTWILDFVDHIAHKEFLFFFTLIHTRFCVVGTFTNIQVHKHITPRPGTTICGSHKDLYRAQTKSSTRCAAAICPATAPTVQSIVARSLEMRPVYGNRLTPQGTYNINSEKWVLHCTVALRAGEAGGSVRLLLTKNHPVPTPALRAGAPGYLLCRGWVYKHTSSHTRDTQTRNNNLDHTKCCSVRKSNPRHVARQPVAQPPYNRAVKVQLFNT</sequence>
<proteinExistence type="predicted"/>
<accession>A0A9P0N9V3</accession>
<organism evidence="1 2">
    <name type="scientific">Spodoptera littoralis</name>
    <name type="common">Egyptian cotton leafworm</name>
    <dbReference type="NCBI Taxonomy" id="7109"/>
    <lineage>
        <taxon>Eukaryota</taxon>
        <taxon>Metazoa</taxon>
        <taxon>Ecdysozoa</taxon>
        <taxon>Arthropoda</taxon>
        <taxon>Hexapoda</taxon>
        <taxon>Insecta</taxon>
        <taxon>Pterygota</taxon>
        <taxon>Neoptera</taxon>
        <taxon>Endopterygota</taxon>
        <taxon>Lepidoptera</taxon>
        <taxon>Glossata</taxon>
        <taxon>Ditrysia</taxon>
        <taxon>Noctuoidea</taxon>
        <taxon>Noctuidae</taxon>
        <taxon>Amphipyrinae</taxon>
        <taxon>Spodoptera</taxon>
    </lineage>
</organism>
<gene>
    <name evidence="1" type="ORF">SPLIT_LOCUS13028</name>
</gene>
<dbReference type="AlphaFoldDB" id="A0A9P0N9V3"/>